<gene>
    <name evidence="2" type="ORF">POL58_45955</name>
</gene>
<keyword evidence="3" id="KW-1185">Reference proteome</keyword>
<dbReference type="Proteomes" id="UP001217838">
    <property type="component" value="Unassembled WGS sequence"/>
</dbReference>
<evidence type="ECO:0000313" key="3">
    <source>
        <dbReference type="Proteomes" id="UP001217838"/>
    </source>
</evidence>
<reference evidence="2 3" key="1">
    <citation type="submission" date="2022-11" db="EMBL/GenBank/DDBJ databases">
        <title>Minimal conservation of predation-associated metabolite biosynthetic gene clusters underscores biosynthetic potential of Myxococcota including descriptions for ten novel species: Archangium lansinium sp. nov., Myxococcus landrumus sp. nov., Nannocystis bai.</title>
        <authorList>
            <person name="Ahearne A."/>
            <person name="Stevens C."/>
            <person name="Dowd S."/>
        </authorList>
    </citation>
    <scope>NUCLEOTIDE SEQUENCE [LARGE SCALE GENOMIC DNA]</scope>
    <source>
        <strain evidence="2 3">NCELM</strain>
    </source>
</reference>
<evidence type="ECO:0000313" key="2">
    <source>
        <dbReference type="EMBL" id="MDC0675174.1"/>
    </source>
</evidence>
<protein>
    <submittedName>
        <fullName evidence="2">Uncharacterized protein</fullName>
    </submittedName>
</protein>
<comment type="caution">
    <text evidence="2">The sequence shown here is derived from an EMBL/GenBank/DDBJ whole genome shotgun (WGS) entry which is preliminary data.</text>
</comment>
<organism evidence="2 3">
    <name type="scientific">Nannocystis radixulma</name>
    <dbReference type="NCBI Taxonomy" id="2995305"/>
    <lineage>
        <taxon>Bacteria</taxon>
        <taxon>Pseudomonadati</taxon>
        <taxon>Myxococcota</taxon>
        <taxon>Polyangia</taxon>
        <taxon>Nannocystales</taxon>
        <taxon>Nannocystaceae</taxon>
        <taxon>Nannocystis</taxon>
    </lineage>
</organism>
<accession>A0ABT5BLX8</accession>
<name>A0ABT5BLX8_9BACT</name>
<feature type="region of interest" description="Disordered" evidence="1">
    <location>
        <begin position="25"/>
        <end position="81"/>
    </location>
</feature>
<proteinExistence type="predicted"/>
<dbReference type="EMBL" id="JAQNDN010000027">
    <property type="protein sequence ID" value="MDC0675174.1"/>
    <property type="molecule type" value="Genomic_DNA"/>
</dbReference>
<feature type="compositionally biased region" description="Low complexity" evidence="1">
    <location>
        <begin position="62"/>
        <end position="77"/>
    </location>
</feature>
<feature type="region of interest" description="Disordered" evidence="1">
    <location>
        <begin position="306"/>
        <end position="330"/>
    </location>
</feature>
<evidence type="ECO:0000256" key="1">
    <source>
        <dbReference type="SAM" id="MobiDB-lite"/>
    </source>
</evidence>
<sequence length="1090" mass="119534">MTPRELAELLWMGARLGTMVVETATTTTGGGATPAVTAPPVSMPTPAPHEAADVSLDDADEATATATAPAPASSPATRLRGRVARPAPLEDRLRWSRALHRLGTCDAVGLPEVDGPATVQQSARIDDLQLVFRPRGEPVTSLVILEDCAGQVAPWQRMIGALVRLARGAVGFTQVRHLRVDLSDPGVATAEHSDAATLQRALAAMGQPGYPLLVVVVSDGLAPGLARGALAHALARLSVTASVAWMHPWGDAHWSATPALGTLARGRPRPLQPRDRRPLQAALVPLSPTGLTALGEWAHGRNTPGLVGVRLPPPSQRVGNRRPPSPAARRPIDWEEHGRQLACVLESETQQLLALAAGVPGCVDLDLLSAFAENSAGPEPLATRRLSRFHLAQALASGLLERDRSRAGLVVRFADDDTSATPARTVALRWLDSEQARGLIAFLAEHLRDGPTRAEQLGIPYALLLHLWQPDAMTLDAEVKLSAVQRSTLRSVLDLAGLKVSPAVRAALAGSSLPAPPTGVAAEATALAVEQIQRRLFAWLGQRPAAFMAEIERAAVHLDLRVRDAADRVEALRCLNVTIDADEPDELEVTRFADDVGWVTVKVAGTATLRGDFDRADVNNVVTDDEGEIGYDPTFYHYTADMVITWLAELSLKIGQAPDAFELESLRSFTAQPEVFDFEQLSIVDTDHPSRPTEHHVVDWLRRKRAGLEEMIWEALHDSAFTVDQAEDDVEVEQVDVRELEFHEVEFENGGAIVATSGTGVVRGSFIRPDYDHATWDKEDQEWYNLHRNRITARFLVDWSARIELEIDDDGAVRGLPERLALEILPTDFEFEELEILATERVKTPLEQLRAYATEYERIRREMGPGRDRTSLLDRLFEQMAAVPGISQEDALTLFNSRSAGARVAALAVCTAQKARWAGPLLKRAIQMPLSQFEDYQALRGIRSLWHVLTEPSLRGIARIVSQRLVKRVEANDAPIWMLTREIATRARKVPLANEILVEMPNDAYLRIDLTHLTTFGALTDEVYSALGETELRPYRYGEDWWLIFRGKKLLHRRNIEGLGYGKPVPDGRSLLSLGIKPGSILTMTLRPGE</sequence>
<feature type="compositionally biased region" description="Low complexity" evidence="1">
    <location>
        <begin position="25"/>
        <end position="40"/>
    </location>
</feature>